<dbReference type="EMBL" id="PP955094">
    <property type="protein sequence ID" value="XCH39298.1"/>
    <property type="molecule type" value="Genomic_DNA"/>
</dbReference>
<reference evidence="1" key="1">
    <citation type="submission" date="2024-06" db="EMBL/GenBank/DDBJ databases">
        <title>North American crayfish harbour diverse members of the Nudiviridae.</title>
        <authorList>
            <person name="Stratton C."/>
            <person name="Bojko J."/>
        </authorList>
    </citation>
    <scope>NUCLEOTIDE SEQUENCE</scope>
    <source>
        <strain evidence="1">142H</strain>
    </source>
</reference>
<sequence length="386" mass="44857">MNNTNNNEHLRSYFIENKLLNIPNNSEENLEALSDLGHFHFNINDFTDVNVDIFYDKNNIKKEELIEESFSEAYWISLGLKKSQCAIGSLYNLSYNDIFSTIISQNIKFFNNFHKIVPDTNVWCIDGTCATGKSSTFKDMNKTNRFIHSIGQNTHPGGAMGYYFKSLKIMSTAPVNSIWDRTPYNNIFPWYSIWMILSHIKANTEEYITNFNSYTSLLNNNKIEALNCNIVTDKELNIWNNFLDNIHTDVLKSIVNSAKTILIVDSNEKVATERLYKRAKNSDVFRSSWPCYIKVQNYAYALMALKFPENFCIIDLNTLGNDQNLMQTIIKDIIEKYPIIENKKKLFEPLQPETPLHFLNKKYEDGERLRPILTSQFCSNIKNINI</sequence>
<organism evidence="1">
    <name type="scientific">Faxonius propinquus nudivirus</name>
    <dbReference type="NCBI Taxonomy" id="3139431"/>
    <lineage>
        <taxon>Viruses</taxon>
        <taxon>Viruses incertae sedis</taxon>
        <taxon>Naldaviricetes</taxon>
        <taxon>Lefavirales</taxon>
        <taxon>Nudiviridae</taxon>
    </lineage>
</organism>
<gene>
    <name evidence="1" type="ORF">FpNV_053</name>
</gene>
<name>A0AAU8GCV2_9VIRU</name>
<dbReference type="SUPFAM" id="SSF52540">
    <property type="entry name" value="P-loop containing nucleoside triphosphate hydrolases"/>
    <property type="match status" value="1"/>
</dbReference>
<evidence type="ECO:0000313" key="1">
    <source>
        <dbReference type="EMBL" id="XCH39298.1"/>
    </source>
</evidence>
<protein>
    <submittedName>
        <fullName evidence="1">Uncharacterized protein</fullName>
    </submittedName>
</protein>
<proteinExistence type="predicted"/>
<accession>A0AAU8GCV2</accession>
<dbReference type="InterPro" id="IPR027417">
    <property type="entry name" value="P-loop_NTPase"/>
</dbReference>